<reference evidence="2" key="1">
    <citation type="submission" date="2023-04" db="EMBL/GenBank/DDBJ databases">
        <title>Chromosome-level genome of Chaenocephalus aceratus.</title>
        <authorList>
            <person name="Park H."/>
        </authorList>
    </citation>
    <scope>NUCLEOTIDE SEQUENCE</scope>
    <source>
        <strain evidence="2">DE</strain>
        <tissue evidence="2">Muscle</tissue>
    </source>
</reference>
<keyword evidence="3" id="KW-1185">Reference proteome</keyword>
<proteinExistence type="predicted"/>
<comment type="caution">
    <text evidence="2">The sequence shown here is derived from an EMBL/GenBank/DDBJ whole genome shotgun (WGS) entry which is preliminary data.</text>
</comment>
<feature type="compositionally biased region" description="Low complexity" evidence="1">
    <location>
        <begin position="58"/>
        <end position="70"/>
    </location>
</feature>
<feature type="region of interest" description="Disordered" evidence="1">
    <location>
        <begin position="58"/>
        <end position="79"/>
    </location>
</feature>
<protein>
    <submittedName>
        <fullName evidence="2">Nodal like</fullName>
    </submittedName>
</protein>
<evidence type="ECO:0000313" key="3">
    <source>
        <dbReference type="Proteomes" id="UP001228049"/>
    </source>
</evidence>
<dbReference type="AlphaFoldDB" id="A0AAD9BTQ2"/>
<evidence type="ECO:0000256" key="1">
    <source>
        <dbReference type="SAM" id="MobiDB-lite"/>
    </source>
</evidence>
<dbReference type="Proteomes" id="UP001228049">
    <property type="component" value="Unassembled WGS sequence"/>
</dbReference>
<sequence>MLLQREDSFMSDFEDACSMWVDSVGSSPNRDSEGGSPICQDASDSDFFSDFSDCSSDSLSPSLGYSSSFFPDPEAQSRD</sequence>
<name>A0AAD9BTQ2_DISEL</name>
<organism evidence="2 3">
    <name type="scientific">Dissostichus eleginoides</name>
    <name type="common">Patagonian toothfish</name>
    <name type="synonym">Dissostichus amissus</name>
    <dbReference type="NCBI Taxonomy" id="100907"/>
    <lineage>
        <taxon>Eukaryota</taxon>
        <taxon>Metazoa</taxon>
        <taxon>Chordata</taxon>
        <taxon>Craniata</taxon>
        <taxon>Vertebrata</taxon>
        <taxon>Euteleostomi</taxon>
        <taxon>Actinopterygii</taxon>
        <taxon>Neopterygii</taxon>
        <taxon>Teleostei</taxon>
        <taxon>Neoteleostei</taxon>
        <taxon>Acanthomorphata</taxon>
        <taxon>Eupercaria</taxon>
        <taxon>Perciformes</taxon>
        <taxon>Notothenioidei</taxon>
        <taxon>Nototheniidae</taxon>
        <taxon>Dissostichus</taxon>
    </lineage>
</organism>
<gene>
    <name evidence="2" type="ORF">KUDE01_014783</name>
</gene>
<accession>A0AAD9BTQ2</accession>
<evidence type="ECO:0000313" key="2">
    <source>
        <dbReference type="EMBL" id="KAK1890110.1"/>
    </source>
</evidence>
<dbReference type="EMBL" id="JASDAP010000016">
    <property type="protein sequence ID" value="KAK1890110.1"/>
    <property type="molecule type" value="Genomic_DNA"/>
</dbReference>